<feature type="domain" description="DUF5977" evidence="1">
    <location>
        <begin position="1210"/>
        <end position="1274"/>
    </location>
</feature>
<dbReference type="Pfam" id="PF19404">
    <property type="entry name" value="DUF5977"/>
    <property type="match status" value="3"/>
</dbReference>
<feature type="domain" description="DUF5977" evidence="1">
    <location>
        <begin position="1377"/>
        <end position="1441"/>
    </location>
</feature>
<evidence type="ECO:0000313" key="2">
    <source>
        <dbReference type="EMBL" id="SFW75151.1"/>
    </source>
</evidence>
<reference evidence="2 3" key="1">
    <citation type="submission" date="2016-11" db="EMBL/GenBank/DDBJ databases">
        <authorList>
            <person name="Jaros S."/>
            <person name="Januszkiewicz K."/>
            <person name="Wedrychowicz H."/>
        </authorList>
    </citation>
    <scope>NUCLEOTIDE SEQUENCE [LARGE SCALE GENOMIC DNA]</scope>
    <source>
        <strain evidence="2 3">DSM 784</strain>
    </source>
</reference>
<protein>
    <submittedName>
        <fullName evidence="2">YD repeat-containing protein</fullName>
    </submittedName>
</protein>
<evidence type="ECO:0000313" key="3">
    <source>
        <dbReference type="Proteomes" id="UP000183788"/>
    </source>
</evidence>
<dbReference type="Proteomes" id="UP000183788">
    <property type="component" value="Unassembled WGS sequence"/>
</dbReference>
<organism evidence="2 3">
    <name type="scientific">Chitinophaga sancti</name>
    <dbReference type="NCBI Taxonomy" id="1004"/>
    <lineage>
        <taxon>Bacteria</taxon>
        <taxon>Pseudomonadati</taxon>
        <taxon>Bacteroidota</taxon>
        <taxon>Chitinophagia</taxon>
        <taxon>Chitinophagales</taxon>
        <taxon>Chitinophagaceae</taxon>
        <taxon>Chitinophaga</taxon>
    </lineage>
</organism>
<evidence type="ECO:0000259" key="1">
    <source>
        <dbReference type="Pfam" id="PF19404"/>
    </source>
</evidence>
<gene>
    <name evidence="2" type="ORF">SAMN05661012_04199</name>
</gene>
<feature type="domain" description="DUF5977" evidence="1">
    <location>
        <begin position="1146"/>
        <end position="1208"/>
    </location>
</feature>
<dbReference type="InterPro" id="IPR046020">
    <property type="entry name" value="DUF5977"/>
</dbReference>
<accession>A0A1K1RTT5</accession>
<name>A0A1K1RTT5_9BACT</name>
<proteinExistence type="predicted"/>
<dbReference type="EMBL" id="FPIZ01000014">
    <property type="protein sequence ID" value="SFW75151.1"/>
    <property type="molecule type" value="Genomic_DNA"/>
</dbReference>
<sequence>MFHCLSINLVCKISYTRQTGTHNFSNPLSSIPVIIMKRYLSALFWGCIFVFLSPLYSTGQDIGSYPGINLNKTLPTPQTASLGEFGLIPPDPFTGQANVSIPLYNLAYKDLEVPITLSYSTKGNQVDEHPGWMGQGWSLNAGGVIYRKVNGLQDEHVRRLGNTYYSNEICYLYNSYKVKEYASDTNFVKEYANNSVLSVSSFLDFDAQPDEFIFNFNGHAGVFYFQGDSAQPIQIKVKSSNGEKLKIELLDTLSSLTYDDVPLNELPSSTFLTKSTSRVLYRFKITDEKGIQYIFGGTPNSIELNNNGDYTDDSYTIASAWYLTEIRNPAGYSILFNYKRAGRTYTQHMQRSILAFKQHSSLHVDIFYVLSYTNKSNFDNYYDGSTTHVTVQNPVFLSSIVTPLQTINFTSSRCKDMGYIIADTTFSKINRIGSASELLDSSMWQKLNQIDIVGVKKINFSYLESRTRRLQLTGINLSTPYDRVIQQYGFTYDATLLPKYYNLQQADHWGYYNGKTYKYDTNYLVSRAPDSTYMKAEILKKITFPTGGYTEFVYEPHTYRKVALQLPYFNLEEHTTDSIAGGLRIKKIISTADANAPAITKEYFYVTDYIHGGTASSGILAGHPTYYATGSGYSKNNSGPAVWGNSWSGTGTVDYHRVLDNNFLPLGTTNGNHMTYSEVTEKSDGGYTVYKFSNHDNGYVDRIPTFVASNFSATYFDEQFISNEPFRGLLLNQAIYNGSKQLLKESAYTYYIDTTGADYKLAYIHNITDLSTYFPLVRVNTGFYYLKPALVKSVTITDYDPATSASVKAITSNLYYPDINPGKSAAYDNYQVAKSTLTTSKNESLTTVYSYPYSRILANADTAGIYKAMLDRNMNSINLGKVQFRNNEQLQLTNLSFYSPYTDVYVPKYFQTSQGAGSLSTEDTYDIYDNMGNLQQVTNKGGMQESYIWDYKGQYPIAQVTNAANSDIAYSSFEGDTYGGWGGFDNIVVDSTSPGGIHCYGLGHTSNLLFYLEKTGLSSDKTYVLSYWSNGGTATVAGSVAVKKGKTINGWTYYEHTIKNVTVTDLTGSTHIDELRLYPAGAQMKSYWYNPLVGMTGTCNERNIFTYYEYDSYGRLHVMRDQDRNIIKLICYNYYGQAEICNEHIFYNTEQKKDIRKSCNSPYMGTLVTYTVKANTYSSDVSQDDANAKAIAEINTYGQTYANTKGYCYFPNDSITITTKKNNCGADSVPSSVNWIVPKGKYLSAVSIAQADSIAYASEIDSAQLNANAKGVCSPCTVFLTKAADAGDLPIFNLAITNSSTGESLLNKTYLDPTSAMLSCLALPKGIVYNITFTTQSGTSLYIRQNGTETVITGTSKTYLLGAGASFELSTKAQTVYKNSELNLYYQKTNCSANYTGSYVKYTVAAGTYSSLTPGVADSLARVQANTYGPSNANTSSDGFCYPAADNVVIKEGSKTPSGVYTIKLTSGTTTLKSYSYIILDSNLPIYDVITPATATVVIATSSPMTTVINNTTYMIAANGTLSVNASTPIIITVSGQ</sequence>
<dbReference type="STRING" id="1004.SAMN05661012_04199"/>